<name>A0A9P8LCS1_9PEZI</name>
<gene>
    <name evidence="2" type="ORF">GP486_003630</name>
</gene>
<reference evidence="2" key="1">
    <citation type="submission" date="2021-03" db="EMBL/GenBank/DDBJ databases">
        <title>Comparative genomics and phylogenomic investigation of the class Geoglossomycetes provide insights into ecological specialization and systematics.</title>
        <authorList>
            <person name="Melie T."/>
            <person name="Pirro S."/>
            <person name="Miller A.N."/>
            <person name="Quandt A."/>
        </authorList>
    </citation>
    <scope>NUCLEOTIDE SEQUENCE</scope>
    <source>
        <strain evidence="2">CAQ_001_2017</strain>
    </source>
</reference>
<keyword evidence="3" id="KW-1185">Reference proteome</keyword>
<feature type="compositionally biased region" description="Polar residues" evidence="1">
    <location>
        <begin position="24"/>
        <end position="42"/>
    </location>
</feature>
<dbReference type="AlphaFoldDB" id="A0A9P8LCS1"/>
<organism evidence="2 3">
    <name type="scientific">Trichoglossum hirsutum</name>
    <dbReference type="NCBI Taxonomy" id="265104"/>
    <lineage>
        <taxon>Eukaryota</taxon>
        <taxon>Fungi</taxon>
        <taxon>Dikarya</taxon>
        <taxon>Ascomycota</taxon>
        <taxon>Pezizomycotina</taxon>
        <taxon>Geoglossomycetes</taxon>
        <taxon>Geoglossales</taxon>
        <taxon>Geoglossaceae</taxon>
        <taxon>Trichoglossum</taxon>
    </lineage>
</organism>
<evidence type="ECO:0000313" key="3">
    <source>
        <dbReference type="Proteomes" id="UP000750711"/>
    </source>
</evidence>
<evidence type="ECO:0000256" key="1">
    <source>
        <dbReference type="SAM" id="MobiDB-lite"/>
    </source>
</evidence>
<proteinExistence type="predicted"/>
<sequence>MTAPGHPKGGQGGKGGKRRKNQKSQSTDQPQGQSPKNSNPTFKNKYGKVSIIGYKEAPMKKGTKIKELARDVFETIQDSAEESQVGDSFVYGNGCGIGLLQRFDQQQAEINSLKSDVQKLKGASDGYLRIRRRALATYQRDDPDKSRMYSSDLAKTIAEGNKAAHGGDAVTDAGLFDSGIENNAELMIEIYGLSYSKVLSLDDDRDYESIKILNARATIKLDKRDVPQEVEDAWKTYISLLEKNEGKCQQDDLRSEFKLAHDNFWKVHEEDRAKNQAERVRRK</sequence>
<comment type="caution">
    <text evidence="2">The sequence shown here is derived from an EMBL/GenBank/DDBJ whole genome shotgun (WGS) entry which is preliminary data.</text>
</comment>
<feature type="region of interest" description="Disordered" evidence="1">
    <location>
        <begin position="1"/>
        <end position="45"/>
    </location>
</feature>
<protein>
    <submittedName>
        <fullName evidence="2">Uncharacterized protein</fullName>
    </submittedName>
</protein>
<dbReference type="Proteomes" id="UP000750711">
    <property type="component" value="Unassembled WGS sequence"/>
</dbReference>
<accession>A0A9P8LCS1</accession>
<evidence type="ECO:0000313" key="2">
    <source>
        <dbReference type="EMBL" id="KAH0559851.1"/>
    </source>
</evidence>
<dbReference type="EMBL" id="JAGHQM010000507">
    <property type="protein sequence ID" value="KAH0559851.1"/>
    <property type="molecule type" value="Genomic_DNA"/>
</dbReference>
<feature type="non-terminal residue" evidence="2">
    <location>
        <position position="1"/>
    </location>
</feature>